<dbReference type="InterPro" id="IPR011047">
    <property type="entry name" value="Quinoprotein_ADH-like_sf"/>
</dbReference>
<keyword evidence="3" id="KW-1185">Reference proteome</keyword>
<dbReference type="KEGG" id="mva:Mvan_2094"/>
<dbReference type="PROSITE" id="PS51257">
    <property type="entry name" value="PROKAR_LIPOPROTEIN"/>
    <property type="match status" value="1"/>
</dbReference>
<dbReference type="HOGENOM" id="CLU_698058_0_0_11"/>
<dbReference type="Gene3D" id="2.130.10.10">
    <property type="entry name" value="YVTN repeat-like/Quinoprotein amine dehydrogenase"/>
    <property type="match status" value="1"/>
</dbReference>
<proteinExistence type="predicted"/>
<dbReference type="PANTHER" id="PTHR34512:SF30">
    <property type="entry name" value="OUTER MEMBRANE PROTEIN ASSEMBLY FACTOR BAMB"/>
    <property type="match status" value="1"/>
</dbReference>
<gene>
    <name evidence="2" type="ordered locus">Mvan_2094</name>
</gene>
<dbReference type="InterPro" id="IPR002372">
    <property type="entry name" value="PQQ_rpt_dom"/>
</dbReference>
<dbReference type="SUPFAM" id="SSF50998">
    <property type="entry name" value="Quinoprotein alcohol dehydrogenase-like"/>
    <property type="match status" value="1"/>
</dbReference>
<evidence type="ECO:0000313" key="3">
    <source>
        <dbReference type="Proteomes" id="UP000009159"/>
    </source>
</evidence>
<protein>
    <submittedName>
        <fullName evidence="2">Pyrrolo-quinoline quinone</fullName>
    </submittedName>
</protein>
<feature type="domain" description="Pyrrolo-quinoline quinone repeat" evidence="1">
    <location>
        <begin position="260"/>
        <end position="398"/>
    </location>
</feature>
<name>A1T6V9_MYCVP</name>
<organism evidence="2 3">
    <name type="scientific">Mycolicibacterium vanbaalenii (strain DSM 7251 / JCM 13017 / BCRC 16820 / KCTC 9966 / NRRL B-24157 / PYR-1)</name>
    <name type="common">Mycobacterium vanbaalenii</name>
    <dbReference type="NCBI Taxonomy" id="350058"/>
    <lineage>
        <taxon>Bacteria</taxon>
        <taxon>Bacillati</taxon>
        <taxon>Actinomycetota</taxon>
        <taxon>Actinomycetes</taxon>
        <taxon>Mycobacteriales</taxon>
        <taxon>Mycobacteriaceae</taxon>
        <taxon>Mycolicibacterium</taxon>
    </lineage>
</organism>
<dbReference type="STRING" id="350058.Mvan_2094"/>
<reference evidence="2" key="1">
    <citation type="submission" date="2006-12" db="EMBL/GenBank/DDBJ databases">
        <title>Complete sequence of Mycobacterium vanbaalenii PYR-1.</title>
        <authorList>
            <consortium name="US DOE Joint Genome Institute"/>
            <person name="Copeland A."/>
            <person name="Lucas S."/>
            <person name="Lapidus A."/>
            <person name="Barry K."/>
            <person name="Detter J.C."/>
            <person name="Glavina del Rio T."/>
            <person name="Hammon N."/>
            <person name="Israni S."/>
            <person name="Dalin E."/>
            <person name="Tice H."/>
            <person name="Pitluck S."/>
            <person name="Singan V."/>
            <person name="Schmutz J."/>
            <person name="Larimer F."/>
            <person name="Land M."/>
            <person name="Hauser L."/>
            <person name="Kyrpides N."/>
            <person name="Anderson I.J."/>
            <person name="Miller C."/>
            <person name="Richardson P."/>
        </authorList>
    </citation>
    <scope>NUCLEOTIDE SEQUENCE [LARGE SCALE GENOMIC DNA]</scope>
    <source>
        <strain evidence="2">PYR-1</strain>
    </source>
</reference>
<dbReference type="AlphaFoldDB" id="A1T6V9"/>
<dbReference type="eggNOG" id="COG1520">
    <property type="taxonomic scope" value="Bacteria"/>
</dbReference>
<dbReference type="EMBL" id="CP000511">
    <property type="protein sequence ID" value="ABM12909.1"/>
    <property type="molecule type" value="Genomic_DNA"/>
</dbReference>
<dbReference type="Pfam" id="PF13360">
    <property type="entry name" value="PQQ_2"/>
    <property type="match status" value="1"/>
</dbReference>
<sequence length="429" mass="44746">MLRRIIVWASTALIAGGLVGCGNTDSWVEARPASGWAAQYADAANTSSSPVEGADALRLEWTRSVKGNLAAQVALGSGNYLAVNGQTGAGCSLMVWETDNRARQRWCTRLVQGGGLSSPLFDDFDNLYIGQPGAVLSFPPTQWIRWRRPVIGMPMTARILTPGNLLVVTHLGQVLVFDAHRGTVTGTSLDLVDGVDPTDSERGLDDCRLAGPRCPVASAPAYSAATGMVVLTLWEPNADKPVLVGLRYRPGQTPQLTREWTSDAVGGGPLASPVLSADGSTVYVNGRDESLWAINVDDGSEKWSVPLQYLAQTPPSVTPGGLVIAGGGPGSRLTAVRDTASEGEVLWTRDDTSPLTTSSLAGVGYAVVPDDSGDGAGFALTVFNLGDGGTVNTYPLPRATGWPVGVSVGHDGRVVTATSDGQVYGFAPA</sequence>
<dbReference type="InterPro" id="IPR015943">
    <property type="entry name" value="WD40/YVTN_repeat-like_dom_sf"/>
</dbReference>
<evidence type="ECO:0000313" key="2">
    <source>
        <dbReference type="EMBL" id="ABM12909.1"/>
    </source>
</evidence>
<dbReference type="Proteomes" id="UP000009159">
    <property type="component" value="Chromosome"/>
</dbReference>
<dbReference type="RefSeq" id="WP_011779323.1">
    <property type="nucleotide sequence ID" value="NC_008726.1"/>
</dbReference>
<dbReference type="PANTHER" id="PTHR34512">
    <property type="entry name" value="CELL SURFACE PROTEIN"/>
    <property type="match status" value="1"/>
</dbReference>
<accession>A1T6V9</accession>
<evidence type="ECO:0000259" key="1">
    <source>
        <dbReference type="Pfam" id="PF13360"/>
    </source>
</evidence>